<evidence type="ECO:0000313" key="5">
    <source>
        <dbReference type="EMBL" id="TSJ38649.1"/>
    </source>
</evidence>
<evidence type="ECO:0000256" key="2">
    <source>
        <dbReference type="PIRNR" id="PIRNR000355"/>
    </source>
</evidence>
<feature type="binding site" evidence="4">
    <location>
        <position position="200"/>
    </location>
    <ligand>
        <name>Fe cation</name>
        <dbReference type="ChEBI" id="CHEBI:24875"/>
        <label>2</label>
    </ligand>
</feature>
<keyword evidence="2" id="KW-0560">Oxidoreductase</keyword>
<dbReference type="AlphaFoldDB" id="A0A556MFM7"/>
<sequence length="323" mass="37044">MAEETELLLKENKDRFVILPIKYPAIWEMYKKCEASFWTAEEIDLSDDLKHWENLNPGEKHFVSHILAFFAASDGIVNENLAVNFMSEVQLPEARCFYGFQIMMENIHSETYALLIDTYVKDPAEKDRLFHAIETVPCVGKKAEWALRWINNGSFAERLVAFAAVEGIFFSGSFCSIFWLKKRGLMPGLTFSNELISRDEGMHCEFACLLYRMLENKLSKEAATAIITDAVEIEKEFINDALPVSLIGMNAKLMSQYIEFVADRWLGELGYDKVYGASNPFDFMEMISLQGKTNFFEKRVGDYQKSGVLNTQESKSFSLDEDF</sequence>
<dbReference type="RefSeq" id="WP_144249930.1">
    <property type="nucleotide sequence ID" value="NZ_VLPK01000004.1"/>
</dbReference>
<dbReference type="InterPro" id="IPR009078">
    <property type="entry name" value="Ferritin-like_SF"/>
</dbReference>
<evidence type="ECO:0000256" key="1">
    <source>
        <dbReference type="ARBA" id="ARBA00009303"/>
    </source>
</evidence>
<dbReference type="PANTHER" id="PTHR23409:SF18">
    <property type="entry name" value="RIBONUCLEOSIDE-DIPHOSPHATE REDUCTASE SUBUNIT M2"/>
    <property type="match status" value="1"/>
</dbReference>
<dbReference type="PANTHER" id="PTHR23409">
    <property type="entry name" value="RIBONUCLEOSIDE-DIPHOSPHATE REDUCTASE SMALL CHAIN"/>
    <property type="match status" value="1"/>
</dbReference>
<comment type="caution">
    <text evidence="5">The sequence shown here is derived from an EMBL/GenBank/DDBJ whole genome shotgun (WGS) entry which is preliminary data.</text>
</comment>
<reference evidence="5 6" key="1">
    <citation type="submission" date="2019-07" db="EMBL/GenBank/DDBJ databases">
        <authorList>
            <person name="Huq M.A."/>
        </authorList>
    </citation>
    <scope>NUCLEOTIDE SEQUENCE [LARGE SCALE GENOMIC DNA]</scope>
    <source>
        <strain evidence="5 6">MAH-19</strain>
    </source>
</reference>
<name>A0A556MFM7_9SPHI</name>
<dbReference type="GO" id="GO:0046872">
    <property type="term" value="F:metal ion binding"/>
    <property type="evidence" value="ECO:0007669"/>
    <property type="project" value="UniProtKB-KW"/>
</dbReference>
<feature type="active site" evidence="3">
    <location>
        <position position="112"/>
    </location>
</feature>
<comment type="catalytic activity">
    <reaction evidence="2">
        <text>a 2'-deoxyribonucleoside 5'-diphosphate + [thioredoxin]-disulfide + H2O = a ribonucleoside 5'-diphosphate + [thioredoxin]-dithiol</text>
        <dbReference type="Rhea" id="RHEA:23252"/>
        <dbReference type="Rhea" id="RHEA-COMP:10698"/>
        <dbReference type="Rhea" id="RHEA-COMP:10700"/>
        <dbReference type="ChEBI" id="CHEBI:15377"/>
        <dbReference type="ChEBI" id="CHEBI:29950"/>
        <dbReference type="ChEBI" id="CHEBI:50058"/>
        <dbReference type="ChEBI" id="CHEBI:57930"/>
        <dbReference type="ChEBI" id="CHEBI:73316"/>
        <dbReference type="EC" id="1.17.4.1"/>
    </reaction>
</comment>
<dbReference type="OrthoDB" id="9766544at2"/>
<dbReference type="GO" id="GO:0004748">
    <property type="term" value="F:ribonucleoside-diphosphate reductase activity, thioredoxin disulfide as acceptor"/>
    <property type="evidence" value="ECO:0007669"/>
    <property type="project" value="UniProtKB-EC"/>
</dbReference>
<feature type="binding site" evidence="4">
    <location>
        <position position="108"/>
    </location>
    <ligand>
        <name>Fe cation</name>
        <dbReference type="ChEBI" id="CHEBI:24875"/>
        <label>1</label>
    </ligand>
</feature>
<protein>
    <recommendedName>
        <fullName evidence="2">Ribonucleoside-diphosphate reductase subunit beta</fullName>
        <ecNumber evidence="2">1.17.4.1</ecNumber>
    </recommendedName>
</protein>
<feature type="binding site" evidence="4">
    <location>
        <position position="105"/>
    </location>
    <ligand>
        <name>Fe cation</name>
        <dbReference type="ChEBI" id="CHEBI:24875"/>
        <label>2</label>
    </ligand>
</feature>
<dbReference type="InterPro" id="IPR030475">
    <property type="entry name" value="RNR_small_AS"/>
</dbReference>
<feature type="binding site" evidence="4">
    <location>
        <position position="74"/>
    </location>
    <ligand>
        <name>Fe cation</name>
        <dbReference type="ChEBI" id="CHEBI:24875"/>
        <label>1</label>
    </ligand>
</feature>
<keyword evidence="6" id="KW-1185">Reference proteome</keyword>
<dbReference type="PROSITE" id="PS00368">
    <property type="entry name" value="RIBORED_SMALL"/>
    <property type="match status" value="1"/>
</dbReference>
<gene>
    <name evidence="5" type="ORF">FO440_19260</name>
</gene>
<keyword evidence="2 4" id="KW-0479">Metal-binding</keyword>
<dbReference type="UniPathway" id="UPA00326"/>
<proteinExistence type="inferred from homology"/>
<dbReference type="GO" id="GO:0009263">
    <property type="term" value="P:deoxyribonucleotide biosynthetic process"/>
    <property type="evidence" value="ECO:0007669"/>
    <property type="project" value="UniProtKB-KW"/>
</dbReference>
<evidence type="ECO:0000256" key="4">
    <source>
        <dbReference type="PIRSR" id="PIRSR000355-2"/>
    </source>
</evidence>
<comment type="similarity">
    <text evidence="1 2">Belongs to the ribonucleoside diphosphate reductase small chain family.</text>
</comment>
<dbReference type="EC" id="1.17.4.1" evidence="2"/>
<organism evidence="5 6">
    <name type="scientific">Mucilaginibacter corticis</name>
    <dbReference type="NCBI Taxonomy" id="2597670"/>
    <lineage>
        <taxon>Bacteria</taxon>
        <taxon>Pseudomonadati</taxon>
        <taxon>Bacteroidota</taxon>
        <taxon>Sphingobacteriia</taxon>
        <taxon>Sphingobacteriales</taxon>
        <taxon>Sphingobacteriaceae</taxon>
        <taxon>Mucilaginibacter</taxon>
    </lineage>
</organism>
<dbReference type="PIRSF" id="PIRSF000355">
    <property type="entry name" value="NrdB"/>
    <property type="match status" value="1"/>
</dbReference>
<comment type="function">
    <text evidence="2">Provides the precursors necessary for DNA synthesis. Catalyzes the biosynthesis of deoxyribonucleotides from the corresponding ribonucleotides.</text>
</comment>
<evidence type="ECO:0000256" key="3">
    <source>
        <dbReference type="PIRSR" id="PIRSR000355-1"/>
    </source>
</evidence>
<dbReference type="Pfam" id="PF00268">
    <property type="entry name" value="Ribonuc_red_sm"/>
    <property type="match status" value="1"/>
</dbReference>
<dbReference type="Proteomes" id="UP000318733">
    <property type="component" value="Unassembled WGS sequence"/>
</dbReference>
<comment type="cofactor">
    <cofactor evidence="2 4">
        <name>Fe cation</name>
        <dbReference type="ChEBI" id="CHEBI:24875"/>
    </cofactor>
    <text evidence="2 4">Binds 2 iron ions per subunit.</text>
</comment>
<feature type="binding site" evidence="4">
    <location>
        <position position="105"/>
    </location>
    <ligand>
        <name>Fe cation</name>
        <dbReference type="ChEBI" id="CHEBI:24875"/>
        <label>1</label>
    </ligand>
</feature>
<dbReference type="Gene3D" id="1.10.620.20">
    <property type="entry name" value="Ribonucleotide Reductase, subunit A"/>
    <property type="match status" value="1"/>
</dbReference>
<dbReference type="SUPFAM" id="SSF47240">
    <property type="entry name" value="Ferritin-like"/>
    <property type="match status" value="1"/>
</dbReference>
<dbReference type="CDD" id="cd01049">
    <property type="entry name" value="RNRR2"/>
    <property type="match status" value="1"/>
</dbReference>
<accession>A0A556MFM7</accession>
<keyword evidence="2 4" id="KW-0408">Iron</keyword>
<evidence type="ECO:0000313" key="6">
    <source>
        <dbReference type="Proteomes" id="UP000318733"/>
    </source>
</evidence>
<feature type="binding site" evidence="4">
    <location>
        <position position="203"/>
    </location>
    <ligand>
        <name>Fe cation</name>
        <dbReference type="ChEBI" id="CHEBI:24875"/>
        <label>2</label>
    </ligand>
</feature>
<feature type="binding site" evidence="4">
    <location>
        <position position="166"/>
    </location>
    <ligand>
        <name>Fe cation</name>
        <dbReference type="ChEBI" id="CHEBI:24875"/>
        <label>2</label>
    </ligand>
</feature>
<dbReference type="InterPro" id="IPR012348">
    <property type="entry name" value="RNR-like"/>
</dbReference>
<dbReference type="InterPro" id="IPR033909">
    <property type="entry name" value="RNR_small"/>
</dbReference>
<dbReference type="EMBL" id="VLPK01000004">
    <property type="protein sequence ID" value="TSJ38649.1"/>
    <property type="molecule type" value="Genomic_DNA"/>
</dbReference>
<dbReference type="InterPro" id="IPR000358">
    <property type="entry name" value="RNR_small_fam"/>
</dbReference>
<keyword evidence="2" id="KW-0215">Deoxyribonucleotide synthesis</keyword>